<proteinExistence type="predicted"/>
<accession>A0DUS6</accession>
<reference evidence="1 2" key="1">
    <citation type="journal article" date="2006" name="Nature">
        <title>Global trends of whole-genome duplications revealed by the ciliate Paramecium tetraurelia.</title>
        <authorList>
            <consortium name="Genoscope"/>
            <person name="Aury J.-M."/>
            <person name="Jaillon O."/>
            <person name="Duret L."/>
            <person name="Noel B."/>
            <person name="Jubin C."/>
            <person name="Porcel B.M."/>
            <person name="Segurens B."/>
            <person name="Daubin V."/>
            <person name="Anthouard V."/>
            <person name="Aiach N."/>
            <person name="Arnaiz O."/>
            <person name="Billaut A."/>
            <person name="Beisson J."/>
            <person name="Blanc I."/>
            <person name="Bouhouche K."/>
            <person name="Camara F."/>
            <person name="Duharcourt S."/>
            <person name="Guigo R."/>
            <person name="Gogendeau D."/>
            <person name="Katinka M."/>
            <person name="Keller A.-M."/>
            <person name="Kissmehl R."/>
            <person name="Klotz C."/>
            <person name="Koll F."/>
            <person name="Le Moue A."/>
            <person name="Lepere C."/>
            <person name="Malinsky S."/>
            <person name="Nowacki M."/>
            <person name="Nowak J.K."/>
            <person name="Plattner H."/>
            <person name="Poulain J."/>
            <person name="Ruiz F."/>
            <person name="Serrano V."/>
            <person name="Zagulski M."/>
            <person name="Dessen P."/>
            <person name="Betermier M."/>
            <person name="Weissenbach J."/>
            <person name="Scarpelli C."/>
            <person name="Schachter V."/>
            <person name="Sperling L."/>
            <person name="Meyer E."/>
            <person name="Cohen J."/>
            <person name="Wincker P."/>
        </authorList>
    </citation>
    <scope>NUCLEOTIDE SEQUENCE [LARGE SCALE GENOMIC DNA]</scope>
    <source>
        <strain evidence="1 2">Stock d4-2</strain>
    </source>
</reference>
<dbReference type="GeneID" id="5039974"/>
<name>A0DUS6_PARTE</name>
<dbReference type="HOGENOM" id="CLU_1507273_0_0_1"/>
<dbReference type="PANTHER" id="PTHR11319">
    <property type="entry name" value="G PROTEIN-COUPLED RECEPTOR-RELATED"/>
    <property type="match status" value="1"/>
</dbReference>
<gene>
    <name evidence="1" type="ORF">GSPATT00039781001</name>
</gene>
<keyword evidence="2" id="KW-1185">Reference proteome</keyword>
<sequence>SNQSIILNNQAQEGGCIYFNGEYNLEDTNFIQTQLLDNNAQVFANNLIETPTHLALIINQKELRSIHLESNASSKQLLIIDPYLIIEQEKQYYTNHLMLPNGQEFKNYQIVLPKTSKTLQYIYEIVLSFKNSRNEQLFNLINSSCSLNSFIQYKNGSIQEFKRIASIDFNFRGTILIWV</sequence>
<dbReference type="KEGG" id="ptm:GSPATT00039781001"/>
<dbReference type="AlphaFoldDB" id="A0DUS6"/>
<protein>
    <submittedName>
        <fullName evidence="1">Uncharacterized protein</fullName>
    </submittedName>
</protein>
<evidence type="ECO:0000313" key="1">
    <source>
        <dbReference type="EMBL" id="CAK86793.1"/>
    </source>
</evidence>
<dbReference type="OrthoDB" id="322775at2759"/>
<feature type="non-terminal residue" evidence="1">
    <location>
        <position position="1"/>
    </location>
</feature>
<dbReference type="PANTHER" id="PTHR11319:SF35">
    <property type="entry name" value="OUTER MEMBRANE PROTEIN PMPC-RELATED"/>
    <property type="match status" value="1"/>
</dbReference>
<dbReference type="EMBL" id="CT868592">
    <property type="protein sequence ID" value="CAK86793.1"/>
    <property type="molecule type" value="Genomic_DNA"/>
</dbReference>
<organism evidence="1 2">
    <name type="scientific">Paramecium tetraurelia</name>
    <dbReference type="NCBI Taxonomy" id="5888"/>
    <lineage>
        <taxon>Eukaryota</taxon>
        <taxon>Sar</taxon>
        <taxon>Alveolata</taxon>
        <taxon>Ciliophora</taxon>
        <taxon>Intramacronucleata</taxon>
        <taxon>Oligohymenophorea</taxon>
        <taxon>Peniculida</taxon>
        <taxon>Parameciidae</taxon>
        <taxon>Paramecium</taxon>
    </lineage>
</organism>
<dbReference type="Proteomes" id="UP000000600">
    <property type="component" value="Unassembled WGS sequence"/>
</dbReference>
<dbReference type="InParanoid" id="A0DUS6"/>
<evidence type="ECO:0000313" key="2">
    <source>
        <dbReference type="Proteomes" id="UP000000600"/>
    </source>
</evidence>
<dbReference type="RefSeq" id="XP_001454190.1">
    <property type="nucleotide sequence ID" value="XM_001454153.1"/>
</dbReference>